<dbReference type="EC" id="1.14.11.29" evidence="7"/>
<evidence type="ECO:0000256" key="6">
    <source>
        <dbReference type="ARBA" id="ARBA00023004"/>
    </source>
</evidence>
<evidence type="ECO:0000256" key="9">
    <source>
        <dbReference type="SAM" id="Coils"/>
    </source>
</evidence>
<dbReference type="Gene3D" id="2.60.120.620">
    <property type="entry name" value="q2cbj1_9rhob like domain"/>
    <property type="match status" value="1"/>
</dbReference>
<evidence type="ECO:0000313" key="11">
    <source>
        <dbReference type="EnsemblMetazoa" id="XP_020903381.1"/>
    </source>
</evidence>
<protein>
    <recommendedName>
        <fullName evidence="7">hypoxia-inducible factor-proline dioxygenase</fullName>
        <ecNumber evidence="7">1.14.11.29</ecNumber>
    </recommendedName>
</protein>
<evidence type="ECO:0000256" key="8">
    <source>
        <dbReference type="ARBA" id="ARBA00049134"/>
    </source>
</evidence>
<dbReference type="PANTHER" id="PTHR12907">
    <property type="entry name" value="EGL NINE HOMOLOG-RELATED"/>
    <property type="match status" value="1"/>
</dbReference>
<evidence type="ECO:0000259" key="10">
    <source>
        <dbReference type="PROSITE" id="PS51471"/>
    </source>
</evidence>
<keyword evidence="9" id="KW-0175">Coiled coil</keyword>
<keyword evidence="3" id="KW-0847">Vitamin C</keyword>
<dbReference type="Proteomes" id="UP000887567">
    <property type="component" value="Unplaced"/>
</dbReference>
<dbReference type="PROSITE" id="PS51471">
    <property type="entry name" value="FE2OG_OXY"/>
    <property type="match status" value="1"/>
</dbReference>
<dbReference type="AlphaFoldDB" id="A0A913XEY7"/>
<feature type="domain" description="Fe2OG dioxygenase" evidence="10">
    <location>
        <begin position="135"/>
        <end position="230"/>
    </location>
</feature>
<dbReference type="GO" id="GO:0160082">
    <property type="term" value="F:hypoxia-inducible factor-proline dioxygenase activity"/>
    <property type="evidence" value="ECO:0007669"/>
    <property type="project" value="UniProtKB-EC"/>
</dbReference>
<dbReference type="InterPro" id="IPR005123">
    <property type="entry name" value="Oxoglu/Fe-dep_dioxygenase_dom"/>
</dbReference>
<keyword evidence="2" id="KW-0479">Metal-binding</keyword>
<dbReference type="OMA" id="TWLEGNE"/>
<evidence type="ECO:0000256" key="2">
    <source>
        <dbReference type="ARBA" id="ARBA00022723"/>
    </source>
</evidence>
<dbReference type="GO" id="GO:0031418">
    <property type="term" value="F:L-ascorbic acid binding"/>
    <property type="evidence" value="ECO:0007669"/>
    <property type="project" value="UniProtKB-KW"/>
</dbReference>
<dbReference type="PANTHER" id="PTHR12907:SF26">
    <property type="entry name" value="HIF PROLYL HYDROXYLASE, ISOFORM C"/>
    <property type="match status" value="1"/>
</dbReference>
<dbReference type="EnsemblMetazoa" id="XM_021047722.2">
    <property type="protein sequence ID" value="XP_020903381.1"/>
    <property type="gene ID" value="LOC110241815"/>
</dbReference>
<comment type="catalytic activity">
    <reaction evidence="8">
        <text>L-prolyl-[hypoxia-inducible factor alpha subunit] + 2-oxoglutarate + O2 = trans-4-hydroxy-L-prolyl-[hypoxia-inducible factor alpha subunit] + succinate + CO2</text>
        <dbReference type="Rhea" id="RHEA:48400"/>
        <dbReference type="Rhea" id="RHEA-COMP:12093"/>
        <dbReference type="Rhea" id="RHEA-COMP:12094"/>
        <dbReference type="ChEBI" id="CHEBI:15379"/>
        <dbReference type="ChEBI" id="CHEBI:16526"/>
        <dbReference type="ChEBI" id="CHEBI:16810"/>
        <dbReference type="ChEBI" id="CHEBI:30031"/>
        <dbReference type="ChEBI" id="CHEBI:50342"/>
        <dbReference type="ChEBI" id="CHEBI:61965"/>
        <dbReference type="EC" id="1.14.11.29"/>
    </reaction>
</comment>
<dbReference type="GO" id="GO:0008198">
    <property type="term" value="F:ferrous iron binding"/>
    <property type="evidence" value="ECO:0007669"/>
    <property type="project" value="TreeGrafter"/>
</dbReference>
<keyword evidence="5" id="KW-0560">Oxidoreductase</keyword>
<proteinExistence type="predicted"/>
<dbReference type="InterPro" id="IPR044862">
    <property type="entry name" value="Pro_4_hyd_alph_FE2OG_OXY"/>
</dbReference>
<accession>A0A913XEY7</accession>
<keyword evidence="6" id="KW-0408">Iron</keyword>
<evidence type="ECO:0000256" key="3">
    <source>
        <dbReference type="ARBA" id="ARBA00022896"/>
    </source>
</evidence>
<evidence type="ECO:0000313" key="12">
    <source>
        <dbReference type="Proteomes" id="UP000887567"/>
    </source>
</evidence>
<dbReference type="InterPro" id="IPR051559">
    <property type="entry name" value="HIF_prolyl_hydroxylases"/>
</dbReference>
<evidence type="ECO:0000256" key="1">
    <source>
        <dbReference type="ARBA" id="ARBA00001961"/>
    </source>
</evidence>
<name>A0A913XEY7_EXADI</name>
<feature type="coiled-coil region" evidence="9">
    <location>
        <begin position="251"/>
        <end position="278"/>
    </location>
</feature>
<dbReference type="Pfam" id="PF13640">
    <property type="entry name" value="2OG-FeII_Oxy_3"/>
    <property type="match status" value="1"/>
</dbReference>
<sequence length="327" mass="37349">MICTKVKEGPNSLSNAFQIDSAKIADFVCYELNKNGFCILNDFLSVTASESILHEVITLDNTGIFKDGQLSGGLTSSENAEKYSEKKIRGDRITWVEGKEHNVNNIREIYMSKVDDLVLQCNGTSRKLGGYDIQGRTKAMVACYPGQQTGYIKHVDNPDGDGRCLTVLFYLNKGWTEENGGKLRIFKTNRNYDVEPLFNRLVLFWSDMRTPHEVLPSNSIRYAITMWYFDKEQREHAKQLQKHKMMGEFGFEVMIKDLESKKNERDQAQKKLDEESERLVKSMMTDEDLDAMSELIKGHDDPRAILGMYGISPSILDALLRVLSKRT</sequence>
<reference evidence="11" key="1">
    <citation type="submission" date="2022-11" db="UniProtKB">
        <authorList>
            <consortium name="EnsemblMetazoa"/>
        </authorList>
    </citation>
    <scope>IDENTIFICATION</scope>
</reference>
<dbReference type="InterPro" id="IPR006620">
    <property type="entry name" value="Pro_4_hyd_alph"/>
</dbReference>
<dbReference type="GeneID" id="110241815"/>
<comment type="cofactor">
    <cofactor evidence="1">
        <name>L-ascorbate</name>
        <dbReference type="ChEBI" id="CHEBI:38290"/>
    </cofactor>
</comment>
<dbReference type="OrthoDB" id="5952526at2759"/>
<dbReference type="SMART" id="SM00702">
    <property type="entry name" value="P4Hc"/>
    <property type="match status" value="1"/>
</dbReference>
<evidence type="ECO:0000256" key="7">
    <source>
        <dbReference type="ARBA" id="ARBA00039004"/>
    </source>
</evidence>
<evidence type="ECO:0000256" key="4">
    <source>
        <dbReference type="ARBA" id="ARBA00022964"/>
    </source>
</evidence>
<evidence type="ECO:0000256" key="5">
    <source>
        <dbReference type="ARBA" id="ARBA00023002"/>
    </source>
</evidence>
<keyword evidence="12" id="KW-1185">Reference proteome</keyword>
<keyword evidence="4" id="KW-0223">Dioxygenase</keyword>
<dbReference type="KEGG" id="epa:110241815"/>
<dbReference type="GO" id="GO:0071456">
    <property type="term" value="P:cellular response to hypoxia"/>
    <property type="evidence" value="ECO:0007669"/>
    <property type="project" value="TreeGrafter"/>
</dbReference>
<dbReference type="RefSeq" id="XP_020903381.1">
    <property type="nucleotide sequence ID" value="XM_021047722.2"/>
</dbReference>
<organism evidence="11 12">
    <name type="scientific">Exaiptasia diaphana</name>
    <name type="common">Tropical sea anemone</name>
    <name type="synonym">Aiptasia pulchella</name>
    <dbReference type="NCBI Taxonomy" id="2652724"/>
    <lineage>
        <taxon>Eukaryota</taxon>
        <taxon>Metazoa</taxon>
        <taxon>Cnidaria</taxon>
        <taxon>Anthozoa</taxon>
        <taxon>Hexacorallia</taxon>
        <taxon>Actiniaria</taxon>
        <taxon>Aiptasiidae</taxon>
        <taxon>Exaiptasia</taxon>
    </lineage>
</organism>